<reference evidence="5 6" key="1">
    <citation type="journal article" date="2016" name="Sci. Rep.">
        <title>Metabolic traits of an uncultured archaeal lineage -MSBL1- from brine pools of the Red Sea.</title>
        <authorList>
            <person name="Mwirichia R."/>
            <person name="Alam I."/>
            <person name="Rashid M."/>
            <person name="Vinu M."/>
            <person name="Ba-Alawi W."/>
            <person name="Anthony Kamau A."/>
            <person name="Kamanda Ngugi D."/>
            <person name="Goker M."/>
            <person name="Klenk H.P."/>
            <person name="Bajic V."/>
            <person name="Stingl U."/>
        </authorList>
    </citation>
    <scope>NUCLEOTIDE SEQUENCE [LARGE SCALE GENOMIC DNA]</scope>
    <source>
        <strain evidence="5">SCGC-AAA259D14</strain>
    </source>
</reference>
<dbReference type="AlphaFoldDB" id="A0A133U7G2"/>
<gene>
    <name evidence="5" type="primary">rps14P</name>
    <name evidence="5" type="ORF">AKJ62_01700</name>
</gene>
<dbReference type="PROSITE" id="PS00527">
    <property type="entry name" value="RIBOSOMAL_S14"/>
    <property type="match status" value="1"/>
</dbReference>
<dbReference type="GO" id="GO:0003735">
    <property type="term" value="F:structural constituent of ribosome"/>
    <property type="evidence" value="ECO:0007669"/>
    <property type="project" value="InterPro"/>
</dbReference>
<dbReference type="InterPro" id="IPR039744">
    <property type="entry name" value="RIbosomal_uS14_euk_arc"/>
</dbReference>
<keyword evidence="2" id="KW-0862">Zinc</keyword>
<sequence length="48" mass="5547">MAEKDKAKKTSKCGRCGSRGAVMQRYGLYLCRRCFREMASKIGFEKHE</sequence>
<dbReference type="PANTHER" id="PTHR12010:SF2">
    <property type="entry name" value="40S RIBOSOMAL PROTEIN S29"/>
    <property type="match status" value="1"/>
</dbReference>
<dbReference type="PATRIC" id="fig|1698261.3.peg.219"/>
<dbReference type="Pfam" id="PF00253">
    <property type="entry name" value="Ribosomal_S14"/>
    <property type="match status" value="1"/>
</dbReference>
<dbReference type="NCBIfam" id="NF004424">
    <property type="entry name" value="PRK05766.1"/>
    <property type="match status" value="1"/>
</dbReference>
<dbReference type="PANTHER" id="PTHR12010">
    <property type="entry name" value="40S RIBOSOMAL PROTEIN S29"/>
    <property type="match status" value="1"/>
</dbReference>
<dbReference type="EMBL" id="LHXL01000013">
    <property type="protein sequence ID" value="KXA90107.1"/>
    <property type="molecule type" value="Genomic_DNA"/>
</dbReference>
<proteinExistence type="predicted"/>
<dbReference type="Proteomes" id="UP000070589">
    <property type="component" value="Unassembled WGS sequence"/>
</dbReference>
<comment type="cofactor">
    <cofactor evidence="1">
        <name>Zn(2+)</name>
        <dbReference type="ChEBI" id="CHEBI:29105"/>
    </cofactor>
</comment>
<dbReference type="Gene3D" id="4.10.830.10">
    <property type="entry name" value="30s Ribosomal Protein S14, Chain N"/>
    <property type="match status" value="1"/>
</dbReference>
<keyword evidence="6" id="KW-1185">Reference proteome</keyword>
<dbReference type="InterPro" id="IPR001209">
    <property type="entry name" value="Ribosomal_uS14"/>
</dbReference>
<keyword evidence="3 5" id="KW-0689">Ribosomal protein</keyword>
<dbReference type="GO" id="GO:0022627">
    <property type="term" value="C:cytosolic small ribosomal subunit"/>
    <property type="evidence" value="ECO:0007669"/>
    <property type="project" value="TreeGrafter"/>
</dbReference>
<evidence type="ECO:0000256" key="2">
    <source>
        <dbReference type="ARBA" id="ARBA00022833"/>
    </source>
</evidence>
<dbReference type="InterPro" id="IPR018271">
    <property type="entry name" value="Ribosomal_uS14_CS"/>
</dbReference>
<accession>A0A133U7G2</accession>
<evidence type="ECO:0000256" key="3">
    <source>
        <dbReference type="ARBA" id="ARBA00022980"/>
    </source>
</evidence>
<protein>
    <submittedName>
        <fullName evidence="5">30S ribosomal protein S14</fullName>
    </submittedName>
</protein>
<evidence type="ECO:0000256" key="1">
    <source>
        <dbReference type="ARBA" id="ARBA00001947"/>
    </source>
</evidence>
<evidence type="ECO:0000313" key="5">
    <source>
        <dbReference type="EMBL" id="KXA90107.1"/>
    </source>
</evidence>
<evidence type="ECO:0000256" key="4">
    <source>
        <dbReference type="ARBA" id="ARBA00023274"/>
    </source>
</evidence>
<comment type="caution">
    <text evidence="5">The sequence shown here is derived from an EMBL/GenBank/DDBJ whole genome shotgun (WGS) entry which is preliminary data.</text>
</comment>
<evidence type="ECO:0000313" key="6">
    <source>
        <dbReference type="Proteomes" id="UP000070589"/>
    </source>
</evidence>
<keyword evidence="4" id="KW-0687">Ribonucleoprotein</keyword>
<organism evidence="5 6">
    <name type="scientific">candidate division MSBL1 archaeon SCGC-AAA259D14</name>
    <dbReference type="NCBI Taxonomy" id="1698261"/>
    <lineage>
        <taxon>Archaea</taxon>
        <taxon>Methanobacteriati</taxon>
        <taxon>Methanobacteriota</taxon>
        <taxon>candidate division MSBL1</taxon>
    </lineage>
</organism>
<dbReference type="InterPro" id="IPR043140">
    <property type="entry name" value="Ribosomal_uS14_sf"/>
</dbReference>
<name>A0A133U7G2_9EURY</name>
<dbReference type="GO" id="GO:0008270">
    <property type="term" value="F:zinc ion binding"/>
    <property type="evidence" value="ECO:0007669"/>
    <property type="project" value="InterPro"/>
</dbReference>
<dbReference type="GO" id="GO:0002181">
    <property type="term" value="P:cytoplasmic translation"/>
    <property type="evidence" value="ECO:0007669"/>
    <property type="project" value="TreeGrafter"/>
</dbReference>